<proteinExistence type="predicted"/>
<accession>A0A4C1T4K7</accession>
<feature type="non-terminal residue" evidence="1">
    <location>
        <position position="1"/>
    </location>
</feature>
<comment type="caution">
    <text evidence="1">The sequence shown here is derived from an EMBL/GenBank/DDBJ whole genome shotgun (WGS) entry which is preliminary data.</text>
</comment>
<gene>
    <name evidence="1" type="ORF">EVAR_74076_1</name>
</gene>
<sequence>IAFEYTPRPIVNLLLDNMKSFPVLWQFDDEPFNEDFFEAVEELCKIINTQVFSEC</sequence>
<keyword evidence="2" id="KW-1185">Reference proteome</keyword>
<organism evidence="1 2">
    <name type="scientific">Eumeta variegata</name>
    <name type="common">Bagworm moth</name>
    <name type="synonym">Eumeta japonica</name>
    <dbReference type="NCBI Taxonomy" id="151549"/>
    <lineage>
        <taxon>Eukaryota</taxon>
        <taxon>Metazoa</taxon>
        <taxon>Ecdysozoa</taxon>
        <taxon>Arthropoda</taxon>
        <taxon>Hexapoda</taxon>
        <taxon>Insecta</taxon>
        <taxon>Pterygota</taxon>
        <taxon>Neoptera</taxon>
        <taxon>Endopterygota</taxon>
        <taxon>Lepidoptera</taxon>
        <taxon>Glossata</taxon>
        <taxon>Ditrysia</taxon>
        <taxon>Tineoidea</taxon>
        <taxon>Psychidae</taxon>
        <taxon>Oiketicinae</taxon>
        <taxon>Eumeta</taxon>
    </lineage>
</organism>
<dbReference type="AlphaFoldDB" id="A0A4C1T4K7"/>
<evidence type="ECO:0000313" key="2">
    <source>
        <dbReference type="Proteomes" id="UP000299102"/>
    </source>
</evidence>
<reference evidence="1 2" key="1">
    <citation type="journal article" date="2019" name="Commun. Biol.">
        <title>The bagworm genome reveals a unique fibroin gene that provides high tensile strength.</title>
        <authorList>
            <person name="Kono N."/>
            <person name="Nakamura H."/>
            <person name="Ohtoshi R."/>
            <person name="Tomita M."/>
            <person name="Numata K."/>
            <person name="Arakawa K."/>
        </authorList>
    </citation>
    <scope>NUCLEOTIDE SEQUENCE [LARGE SCALE GENOMIC DNA]</scope>
</reference>
<evidence type="ECO:0000313" key="1">
    <source>
        <dbReference type="EMBL" id="GBP09115.1"/>
    </source>
</evidence>
<name>A0A4C1T4K7_EUMVA</name>
<dbReference type="Proteomes" id="UP000299102">
    <property type="component" value="Unassembled WGS sequence"/>
</dbReference>
<protein>
    <submittedName>
        <fullName evidence="1">Uncharacterized protein</fullName>
    </submittedName>
</protein>
<dbReference type="EMBL" id="BGZK01012021">
    <property type="protein sequence ID" value="GBP09115.1"/>
    <property type="molecule type" value="Genomic_DNA"/>
</dbReference>